<dbReference type="EMBL" id="WNWR01000381">
    <property type="protein sequence ID" value="KAE9980657.1"/>
    <property type="molecule type" value="Genomic_DNA"/>
</dbReference>
<dbReference type="Proteomes" id="UP000490939">
    <property type="component" value="Unassembled WGS sequence"/>
</dbReference>
<accession>A0A8H3V099</accession>
<sequence length="245" mass="27210">MSAPPTPIPQQWDPRSVLDIYPAHGPLTCSGKAKQGTRRCGWELPEETENQIETVLAQIAALQPGEAMRRGFLRSLAVLALCEGRKNEIFNGHRGQLNRLVEKWNDVVTQAFPEERHLFPVQISPVYTTAPQRERIPGQQSAGSPLELSYDYLSRPPVTRLSNSSESVSKPEQSSVQICVTASAPAPLETSQEQTETAYHSNHRQYSQDGSMILETTPLISHGGCEKPYPEPRGFLRRVLGCFSC</sequence>
<evidence type="ECO:0000313" key="2">
    <source>
        <dbReference type="Proteomes" id="UP000490939"/>
    </source>
</evidence>
<gene>
    <name evidence="1" type="ORF">EG327_006492</name>
</gene>
<name>A0A8H3V099_VENIN</name>
<organism evidence="1 2">
    <name type="scientific">Venturia inaequalis</name>
    <name type="common">Apple scab fungus</name>
    <dbReference type="NCBI Taxonomy" id="5025"/>
    <lineage>
        <taxon>Eukaryota</taxon>
        <taxon>Fungi</taxon>
        <taxon>Dikarya</taxon>
        <taxon>Ascomycota</taxon>
        <taxon>Pezizomycotina</taxon>
        <taxon>Dothideomycetes</taxon>
        <taxon>Pleosporomycetidae</taxon>
        <taxon>Venturiales</taxon>
        <taxon>Venturiaceae</taxon>
        <taxon>Venturia</taxon>
    </lineage>
</organism>
<dbReference type="AlphaFoldDB" id="A0A8H3V099"/>
<keyword evidence="2" id="KW-1185">Reference proteome</keyword>
<reference evidence="1 2" key="1">
    <citation type="submission" date="2019-07" db="EMBL/GenBank/DDBJ databases">
        <title>Venturia inaequalis Genome Resource.</title>
        <authorList>
            <person name="Lichtner F.J."/>
        </authorList>
    </citation>
    <scope>NUCLEOTIDE SEQUENCE [LARGE SCALE GENOMIC DNA]</scope>
    <source>
        <strain evidence="1 2">DMI_063113</strain>
    </source>
</reference>
<proteinExistence type="predicted"/>
<comment type="caution">
    <text evidence="1">The sequence shown here is derived from an EMBL/GenBank/DDBJ whole genome shotgun (WGS) entry which is preliminary data.</text>
</comment>
<protein>
    <submittedName>
        <fullName evidence="1">Uncharacterized protein</fullName>
    </submittedName>
</protein>
<evidence type="ECO:0000313" key="1">
    <source>
        <dbReference type="EMBL" id="KAE9980657.1"/>
    </source>
</evidence>